<evidence type="ECO:0000313" key="3">
    <source>
        <dbReference type="EMBL" id="MEI5614161.1"/>
    </source>
</evidence>
<feature type="transmembrane region" description="Helical" evidence="2">
    <location>
        <begin position="167"/>
        <end position="185"/>
    </location>
</feature>
<feature type="transmembrane region" description="Helical" evidence="2">
    <location>
        <begin position="105"/>
        <end position="123"/>
    </location>
</feature>
<feature type="transmembrane region" description="Helical" evidence="2">
    <location>
        <begin position="135"/>
        <end position="155"/>
    </location>
</feature>
<keyword evidence="4" id="KW-1185">Reference proteome</keyword>
<dbReference type="Proteomes" id="UP001365781">
    <property type="component" value="Unassembled WGS sequence"/>
</dbReference>
<organism evidence="3 4">
    <name type="scientific">Streptomyces brasiliscabiei</name>
    <dbReference type="NCBI Taxonomy" id="2736302"/>
    <lineage>
        <taxon>Bacteria</taxon>
        <taxon>Bacillati</taxon>
        <taxon>Actinomycetota</taxon>
        <taxon>Actinomycetes</taxon>
        <taxon>Kitasatosporales</taxon>
        <taxon>Streptomycetaceae</taxon>
        <taxon>Streptomyces</taxon>
    </lineage>
</organism>
<feature type="compositionally biased region" description="Basic and acidic residues" evidence="1">
    <location>
        <begin position="1"/>
        <end position="20"/>
    </location>
</feature>
<feature type="transmembrane region" description="Helical" evidence="2">
    <location>
        <begin position="57"/>
        <end position="75"/>
    </location>
</feature>
<keyword evidence="2" id="KW-1133">Transmembrane helix</keyword>
<dbReference type="EMBL" id="JBBAYM010000027">
    <property type="protein sequence ID" value="MEI5614161.1"/>
    <property type="molecule type" value="Genomic_DNA"/>
</dbReference>
<dbReference type="RefSeq" id="WP_336540959.1">
    <property type="nucleotide sequence ID" value="NZ_JBBAYL010000022.1"/>
</dbReference>
<keyword evidence="2" id="KW-0472">Membrane</keyword>
<proteinExistence type="predicted"/>
<feature type="transmembrane region" description="Helical" evidence="2">
    <location>
        <begin position="81"/>
        <end position="98"/>
    </location>
</feature>
<feature type="region of interest" description="Disordered" evidence="1">
    <location>
        <begin position="1"/>
        <end position="23"/>
    </location>
</feature>
<accession>A0ABU8GLT1</accession>
<evidence type="ECO:0008006" key="5">
    <source>
        <dbReference type="Google" id="ProtNLM"/>
    </source>
</evidence>
<evidence type="ECO:0000313" key="4">
    <source>
        <dbReference type="Proteomes" id="UP001365781"/>
    </source>
</evidence>
<name>A0ABU8GLT1_9ACTN</name>
<sequence>MTSKQPKTDARTNAEADTRLGSKPQRLATGRADAVSPLSGLRRLLHQDKTDPWAVRMLPRIVFGLAAAYTLFSIASQSGSSFVMVCALLLLGGAVWLLRRRTQLLLALASTILATAFTGYFSAVGESARTTTSAAVTGTAAFGYWALAGMALLGAWMVKEHPGRRGVTVVLADVILVIGSVVGMFAPEAGVPIGFVGVLGVLAVRGASAKAMTARIKRVGQVIRRSRPRDARKTADS</sequence>
<comment type="caution">
    <text evidence="3">The sequence shown here is derived from an EMBL/GenBank/DDBJ whole genome shotgun (WGS) entry which is preliminary data.</text>
</comment>
<protein>
    <recommendedName>
        <fullName evidence="5">Integral membrane protein</fullName>
    </recommendedName>
</protein>
<reference evidence="3 4" key="1">
    <citation type="submission" date="2024-03" db="EMBL/GenBank/DDBJ databases">
        <title>First Report of Pectobacterium brasiliscabiei causing potato scab in china.</title>
        <authorList>
            <person name="Handique U."/>
        </authorList>
    </citation>
    <scope>NUCLEOTIDE SEQUENCE [LARGE SCALE GENOMIC DNA]</scope>
    <source>
        <strain evidence="3 4">ZRIMU1503</strain>
    </source>
</reference>
<feature type="transmembrane region" description="Helical" evidence="2">
    <location>
        <begin position="191"/>
        <end position="208"/>
    </location>
</feature>
<gene>
    <name evidence="3" type="ORF">WB403_33980</name>
</gene>
<evidence type="ECO:0000256" key="1">
    <source>
        <dbReference type="SAM" id="MobiDB-lite"/>
    </source>
</evidence>
<evidence type="ECO:0000256" key="2">
    <source>
        <dbReference type="SAM" id="Phobius"/>
    </source>
</evidence>
<keyword evidence="2" id="KW-0812">Transmembrane</keyword>